<dbReference type="PRINTS" id="PR00237">
    <property type="entry name" value="GPCRRHODOPSN"/>
</dbReference>
<feature type="transmembrane region" description="Helical" evidence="10">
    <location>
        <begin position="483"/>
        <end position="505"/>
    </location>
</feature>
<feature type="transmembrane region" description="Helical" evidence="10">
    <location>
        <begin position="252"/>
        <end position="272"/>
    </location>
</feature>
<dbReference type="AlphaFoldDB" id="A0A3M6TGM0"/>
<dbReference type="GO" id="GO:0016020">
    <property type="term" value="C:membrane"/>
    <property type="evidence" value="ECO:0007669"/>
    <property type="project" value="UniProtKB-SubCell"/>
</dbReference>
<keyword evidence="3 10" id="KW-1133">Transmembrane helix</keyword>
<protein>
    <recommendedName>
        <fullName evidence="11">G-protein coupled receptors family 1 profile domain-containing protein</fullName>
    </recommendedName>
</protein>
<dbReference type="PROSITE" id="PS00237">
    <property type="entry name" value="G_PROTEIN_RECEP_F1_1"/>
    <property type="match status" value="1"/>
</dbReference>
<feature type="transmembrane region" description="Helical" evidence="10">
    <location>
        <begin position="35"/>
        <end position="59"/>
    </location>
</feature>
<feature type="transmembrane region" description="Helical" evidence="10">
    <location>
        <begin position="525"/>
        <end position="549"/>
    </location>
</feature>
<feature type="transmembrane region" description="Helical" evidence="10">
    <location>
        <begin position="208"/>
        <end position="231"/>
    </location>
</feature>
<dbReference type="GO" id="GO:0004930">
    <property type="term" value="F:G protein-coupled receptor activity"/>
    <property type="evidence" value="ECO:0007669"/>
    <property type="project" value="UniProtKB-KW"/>
</dbReference>
<reference evidence="12 13" key="1">
    <citation type="journal article" date="2018" name="Sci. Rep.">
        <title>Comparative analysis of the Pocillopora damicornis genome highlights role of immune system in coral evolution.</title>
        <authorList>
            <person name="Cunning R."/>
            <person name="Bay R.A."/>
            <person name="Gillette P."/>
            <person name="Baker A.C."/>
            <person name="Traylor-Knowles N."/>
        </authorList>
    </citation>
    <scope>NUCLEOTIDE SEQUENCE [LARGE SCALE GENOMIC DNA]</scope>
    <source>
        <strain evidence="12">RSMAS</strain>
        <tissue evidence="12">Whole animal</tissue>
    </source>
</reference>
<keyword evidence="7 8" id="KW-0807">Transducer</keyword>
<feature type="transmembrane region" description="Helical" evidence="10">
    <location>
        <begin position="71"/>
        <end position="99"/>
    </location>
</feature>
<comment type="caution">
    <text evidence="12">The sequence shown here is derived from an EMBL/GenBank/DDBJ whole genome shotgun (WGS) entry which is preliminary data.</text>
</comment>
<evidence type="ECO:0000256" key="1">
    <source>
        <dbReference type="ARBA" id="ARBA00004141"/>
    </source>
</evidence>
<evidence type="ECO:0000256" key="7">
    <source>
        <dbReference type="ARBA" id="ARBA00023224"/>
    </source>
</evidence>
<keyword evidence="4 8" id="KW-0297">G-protein coupled receptor</keyword>
<dbReference type="PROSITE" id="PS50262">
    <property type="entry name" value="G_PROTEIN_RECEP_F1_2"/>
    <property type="match status" value="2"/>
</dbReference>
<evidence type="ECO:0000256" key="8">
    <source>
        <dbReference type="RuleBase" id="RU000688"/>
    </source>
</evidence>
<dbReference type="Pfam" id="PF00001">
    <property type="entry name" value="7tm_1"/>
    <property type="match status" value="2"/>
</dbReference>
<keyword evidence="5 10" id="KW-0472">Membrane</keyword>
<keyword evidence="2 8" id="KW-0812">Transmembrane</keyword>
<evidence type="ECO:0000256" key="9">
    <source>
        <dbReference type="SAM" id="MobiDB-lite"/>
    </source>
</evidence>
<dbReference type="Gene3D" id="1.20.1070.10">
    <property type="entry name" value="Rhodopsin 7-helix transmembrane proteins"/>
    <property type="match status" value="2"/>
</dbReference>
<keyword evidence="13" id="KW-1185">Reference proteome</keyword>
<feature type="compositionally biased region" description="Polar residues" evidence="9">
    <location>
        <begin position="684"/>
        <end position="694"/>
    </location>
</feature>
<proteinExistence type="inferred from homology"/>
<feature type="domain" description="G-protein coupled receptors family 1 profile" evidence="11">
    <location>
        <begin position="383"/>
        <end position="623"/>
    </location>
</feature>
<dbReference type="InterPro" id="IPR017452">
    <property type="entry name" value="GPCR_Rhodpsn_7TM"/>
</dbReference>
<feature type="transmembrane region" description="Helical" evidence="10">
    <location>
        <begin position="119"/>
        <end position="145"/>
    </location>
</feature>
<evidence type="ECO:0000256" key="3">
    <source>
        <dbReference type="ARBA" id="ARBA00022989"/>
    </source>
</evidence>
<dbReference type="CDD" id="cd00637">
    <property type="entry name" value="7tm_classA_rhodopsin-like"/>
    <property type="match status" value="2"/>
</dbReference>
<organism evidence="12 13">
    <name type="scientific">Pocillopora damicornis</name>
    <name type="common">Cauliflower coral</name>
    <name type="synonym">Millepora damicornis</name>
    <dbReference type="NCBI Taxonomy" id="46731"/>
    <lineage>
        <taxon>Eukaryota</taxon>
        <taxon>Metazoa</taxon>
        <taxon>Cnidaria</taxon>
        <taxon>Anthozoa</taxon>
        <taxon>Hexacorallia</taxon>
        <taxon>Scleractinia</taxon>
        <taxon>Astrocoeniina</taxon>
        <taxon>Pocilloporidae</taxon>
        <taxon>Pocillopora</taxon>
    </lineage>
</organism>
<evidence type="ECO:0000313" key="13">
    <source>
        <dbReference type="Proteomes" id="UP000275408"/>
    </source>
</evidence>
<evidence type="ECO:0000256" key="10">
    <source>
        <dbReference type="SAM" id="Phobius"/>
    </source>
</evidence>
<evidence type="ECO:0000256" key="2">
    <source>
        <dbReference type="ARBA" id="ARBA00022692"/>
    </source>
</evidence>
<evidence type="ECO:0000256" key="4">
    <source>
        <dbReference type="ARBA" id="ARBA00023040"/>
    </source>
</evidence>
<feature type="transmembrane region" description="Helical" evidence="10">
    <location>
        <begin position="292"/>
        <end position="311"/>
    </location>
</feature>
<evidence type="ECO:0000313" key="12">
    <source>
        <dbReference type="EMBL" id="RMX40542.1"/>
    </source>
</evidence>
<name>A0A3M6TGM0_POCDA</name>
<evidence type="ECO:0000256" key="5">
    <source>
        <dbReference type="ARBA" id="ARBA00023136"/>
    </source>
</evidence>
<dbReference type="InterPro" id="IPR050125">
    <property type="entry name" value="GPCR_opsins"/>
</dbReference>
<dbReference type="PANTHER" id="PTHR24240">
    <property type="entry name" value="OPSIN"/>
    <property type="match status" value="1"/>
</dbReference>
<dbReference type="OrthoDB" id="5980076at2759"/>
<accession>A0A3M6TGM0</accession>
<sequence length="710" mass="80237">MSNGFVNVTNLSSQKALNHSYSADGTGTEIQPSRIGLVIAFYVMIVLSLVGNTVVIKAIRRIGKNLRRPVHFLFIINLSVADLLFALEMTPMICVHLLLGGAWHIRGQFGEFLCRFDVFLSAVLILTSNLTISAIAVEMFLGIFFPLKALLSKKRAYFIIAATWFVSGCYSSPLFSFAHLKAHGIGDVICFVGIKNEEVVQWFTFQTVLLAAGFVITLALYSAIGIKLWLLKSPGFHFHQVQRKGRVKRAKALKMLVMLVFVFYVSFIPFWILQLSLHFGFYDKLTPYYSNISAFLMLCNGTVNPVIYSAYNTDIRDEFKSLITCKPPPERLRSLIAFYTRAIGKKKFKDLEARSPNQQFPMDGLPRRISGQSTKVKPIVVSGNIIVCCAVYKKTNLRTIPNAIFVNLAVSNLLLALCQLPMLIITIIRGEWSFGEKLCNFYAFLGVALFAVSLFNLTAISVNRYFKIVKPSKYRNVFFKKSVIFMTVLIWCLAIFLSSGPFLGWGKYQFIPSKAVCSISEKAYISFRITSYSVISCCILVIIGCYIKIAQVVRRHRRRIAVPNNRFQDEDPKHVPCPGHSGATTEPHVTELRGEDMHIARTVSVIVFLFCLSWVPNVTLSILVSRGVPMSREVHMFGVYMMRYCRRKGRILSLPPRAIRRKKYEDLEPRSRNQQFPMNALSERISSQSSTMQPVTGEKNLACSFEDTPL</sequence>
<dbReference type="EMBL" id="RCHS01003618">
    <property type="protein sequence ID" value="RMX40542.1"/>
    <property type="molecule type" value="Genomic_DNA"/>
</dbReference>
<comment type="subcellular location">
    <subcellularLocation>
        <location evidence="1">Membrane</location>
        <topology evidence="1">Multi-pass membrane protein</topology>
    </subcellularLocation>
</comment>
<feature type="domain" description="G-protein coupled receptors family 1 profile" evidence="11">
    <location>
        <begin position="51"/>
        <end position="308"/>
    </location>
</feature>
<comment type="similarity">
    <text evidence="8">Belongs to the G-protein coupled receptor 1 family.</text>
</comment>
<dbReference type="InterPro" id="IPR000276">
    <property type="entry name" value="GPCR_Rhodpsn"/>
</dbReference>
<dbReference type="SMART" id="SM01381">
    <property type="entry name" value="7TM_GPCR_Srsx"/>
    <property type="match status" value="1"/>
</dbReference>
<evidence type="ECO:0000259" key="11">
    <source>
        <dbReference type="PROSITE" id="PS50262"/>
    </source>
</evidence>
<feature type="transmembrane region" description="Helical" evidence="10">
    <location>
        <begin position="157"/>
        <end position="178"/>
    </location>
</feature>
<dbReference type="Proteomes" id="UP000275408">
    <property type="component" value="Unassembled WGS sequence"/>
</dbReference>
<keyword evidence="6 8" id="KW-0675">Receptor</keyword>
<feature type="transmembrane region" description="Helical" evidence="10">
    <location>
        <begin position="403"/>
        <end position="428"/>
    </location>
</feature>
<feature type="transmembrane region" description="Helical" evidence="10">
    <location>
        <begin position="603"/>
        <end position="624"/>
    </location>
</feature>
<evidence type="ECO:0000256" key="6">
    <source>
        <dbReference type="ARBA" id="ARBA00023170"/>
    </source>
</evidence>
<feature type="transmembrane region" description="Helical" evidence="10">
    <location>
        <begin position="440"/>
        <end position="462"/>
    </location>
</feature>
<gene>
    <name evidence="12" type="ORF">pdam_00007511</name>
</gene>
<dbReference type="SUPFAM" id="SSF81321">
    <property type="entry name" value="Family A G protein-coupled receptor-like"/>
    <property type="match status" value="2"/>
</dbReference>
<feature type="region of interest" description="Disordered" evidence="9">
    <location>
        <begin position="665"/>
        <end position="698"/>
    </location>
</feature>